<dbReference type="InterPro" id="IPR025948">
    <property type="entry name" value="HTH-like_dom"/>
</dbReference>
<accession>A0A383S825</accession>
<evidence type="ECO:0000313" key="2">
    <source>
        <dbReference type="EMBL" id="SYZ33871.1"/>
    </source>
</evidence>
<dbReference type="PANTHER" id="PTHR46889">
    <property type="entry name" value="TRANSPOSASE INSF FOR INSERTION SEQUENCE IS3B-RELATED"/>
    <property type="match status" value="1"/>
</dbReference>
<feature type="domain" description="HTH-like" evidence="1">
    <location>
        <begin position="26"/>
        <end position="77"/>
    </location>
</feature>
<evidence type="ECO:0000313" key="3">
    <source>
        <dbReference type="Proteomes" id="UP000263928"/>
    </source>
</evidence>
<sequence length="77" mass="8994">MCRWAKVSKSGYYAWRNRPLSATAQRKEELTTLITYFFDESEQTYGYRRIHAELTQSGIRVSRDMVRKIMAAEGLVA</sequence>
<dbReference type="Pfam" id="PF13276">
    <property type="entry name" value="HTH_21"/>
    <property type="match status" value="1"/>
</dbReference>
<reference evidence="3" key="1">
    <citation type="submission" date="2018-08" db="EMBL/GenBank/DDBJ databases">
        <authorList>
            <person name="Hornung B."/>
        </authorList>
    </citation>
    <scope>NUCLEOTIDE SEQUENCE [LARGE SCALE GENOMIC DNA]</scope>
</reference>
<name>A0A383S825_9ACTN</name>
<dbReference type="InterPro" id="IPR050900">
    <property type="entry name" value="Transposase_IS3/IS150/IS904"/>
</dbReference>
<gene>
    <name evidence="2" type="ORF">PROPAUS_1827</name>
</gene>
<proteinExistence type="predicted"/>
<evidence type="ECO:0000259" key="1">
    <source>
        <dbReference type="Pfam" id="PF13276"/>
    </source>
</evidence>
<dbReference type="EMBL" id="UNQJ01000014">
    <property type="protein sequence ID" value="SYZ33871.1"/>
    <property type="molecule type" value="Genomic_DNA"/>
</dbReference>
<organism evidence="2 3">
    <name type="scientific">Propionibacterium australiense</name>
    <dbReference type="NCBI Taxonomy" id="119981"/>
    <lineage>
        <taxon>Bacteria</taxon>
        <taxon>Bacillati</taxon>
        <taxon>Actinomycetota</taxon>
        <taxon>Actinomycetes</taxon>
        <taxon>Propionibacteriales</taxon>
        <taxon>Propionibacteriaceae</taxon>
        <taxon>Propionibacterium</taxon>
    </lineage>
</organism>
<protein>
    <submittedName>
        <fullName evidence="2">HTH-like domain</fullName>
    </submittedName>
</protein>
<keyword evidence="3" id="KW-1185">Reference proteome</keyword>
<dbReference type="PANTHER" id="PTHR46889:SF4">
    <property type="entry name" value="TRANSPOSASE INSO FOR INSERTION SEQUENCE ELEMENT IS911B-RELATED"/>
    <property type="match status" value="1"/>
</dbReference>
<dbReference type="AlphaFoldDB" id="A0A383S825"/>
<dbReference type="Proteomes" id="UP000263928">
    <property type="component" value="Unassembled WGS sequence"/>
</dbReference>